<reference evidence="4" key="1">
    <citation type="journal article" date="2018" name="Science">
        <title>A primordial and reversible TCA cycle in a facultatively chemolithoautotrophic thermophile.</title>
        <authorList>
            <person name="Nunoura T."/>
            <person name="Chikaraishi Y."/>
            <person name="Izaki R."/>
            <person name="Suwa T."/>
            <person name="Sato T."/>
            <person name="Harada T."/>
            <person name="Mori K."/>
            <person name="Kato Y."/>
            <person name="Miyazaki M."/>
            <person name="Shimamura S."/>
            <person name="Yanagawa K."/>
            <person name="Shuto A."/>
            <person name="Ohkouchi N."/>
            <person name="Fujita N."/>
            <person name="Takaki Y."/>
            <person name="Atomi H."/>
            <person name="Takai K."/>
        </authorList>
    </citation>
    <scope>NUCLEOTIDE SEQUENCE [LARGE SCALE GENOMIC DNA]</scope>
    <source>
        <strain evidence="4">DSM 17441 / JCM 13301 / NBRC 103674 / ABI70S6</strain>
    </source>
</reference>
<sequence>MDRVELGKRFFESLKDKKRVAEEEFEGIRYYRLKDDYRAFLRGTVYVNGEIIVGYPRIPRILSLSAGLKNVSQPFWMEEKADGYNVRIAKVGERILAFTRGGYVCPFTTDRLVDFADFEGFFRDNPHLVIAGEVVGRNTPYTELCPRYVDKEVAFFAFDVFEKNNWRFWAPEERYELLSRYDIPQVCWWGPFTRQDLDKMKDILVRLNEEGCEGVVIKGASGRRMKYVLPNINVQDIEVSSFQMLELPPEFFTQRIVRLVLASKELGIPLSDEIYRVLGRGFCEGLSEAVESFRERGKVVYRYTLRFINRERARALVDIMNRVSRVVRARILSEEREGGYWKVVIEKDFMKSTGKLASIFGGSLFYD</sequence>
<dbReference type="PRINTS" id="PR01048">
    <property type="entry name" value="Y414FAMILY"/>
</dbReference>
<accession>A0A0S3QR98</accession>
<dbReference type="Gene3D" id="3.30.470.30">
    <property type="entry name" value="DNA ligase/mRNA capping enzyme"/>
    <property type="match status" value="1"/>
</dbReference>
<feature type="domain" description="RNA ligase" evidence="1">
    <location>
        <begin position="74"/>
        <end position="228"/>
    </location>
</feature>
<dbReference type="AlphaFoldDB" id="A0A0S3QR98"/>
<dbReference type="EC" id="6.5.1.1" evidence="3"/>
<evidence type="ECO:0000259" key="2">
    <source>
        <dbReference type="Pfam" id="PF18330"/>
    </source>
</evidence>
<organism evidence="3 4">
    <name type="scientific">Thermosulfidibacter takaii (strain DSM 17441 / JCM 13301 / NBRC 103674 / ABI70S6)</name>
    <dbReference type="NCBI Taxonomy" id="1298851"/>
    <lineage>
        <taxon>Bacteria</taxon>
        <taxon>Pseudomonadati</taxon>
        <taxon>Thermosulfidibacterota</taxon>
        <taxon>Thermosulfidibacteria</taxon>
        <taxon>Thermosulfidibacterales</taxon>
        <taxon>Thermosulfidibacteraceae</taxon>
    </lineage>
</organism>
<dbReference type="Proteomes" id="UP000063234">
    <property type="component" value="Chromosome"/>
</dbReference>
<feature type="domain" description="RNA ligase Pab1020 C-terminal" evidence="2">
    <location>
        <begin position="244"/>
        <end position="362"/>
    </location>
</feature>
<dbReference type="GO" id="GO:0003910">
    <property type="term" value="F:DNA ligase (ATP) activity"/>
    <property type="evidence" value="ECO:0007669"/>
    <property type="project" value="UniProtKB-EC"/>
</dbReference>
<dbReference type="SUPFAM" id="SSF56091">
    <property type="entry name" value="DNA ligase/mRNA capping enzyme, catalytic domain"/>
    <property type="match status" value="1"/>
</dbReference>
<dbReference type="Pfam" id="PF09414">
    <property type="entry name" value="RNA_ligase"/>
    <property type="match status" value="1"/>
</dbReference>
<protein>
    <submittedName>
        <fullName evidence="3">ATP-dependent DNA ligase</fullName>
        <ecNumber evidence="3">6.5.1.1</ecNumber>
    </submittedName>
</protein>
<dbReference type="NCBIfam" id="TIGR01209">
    <property type="entry name" value="RNA ligase"/>
    <property type="match status" value="1"/>
</dbReference>
<dbReference type="EMBL" id="AP013035">
    <property type="protein sequence ID" value="BAT70859.1"/>
    <property type="molecule type" value="Genomic_DNA"/>
</dbReference>
<dbReference type="RefSeq" id="WP_068548553.1">
    <property type="nucleotide sequence ID" value="NZ_AP013035.1"/>
</dbReference>
<evidence type="ECO:0000313" key="3">
    <source>
        <dbReference type="EMBL" id="BAT70859.1"/>
    </source>
</evidence>
<dbReference type="Gene3D" id="3.10.450.740">
    <property type="match status" value="1"/>
</dbReference>
<dbReference type="KEGG" id="ttk:TST_0049"/>
<proteinExistence type="predicted"/>
<gene>
    <name evidence="3" type="ORF">TST_0049</name>
</gene>
<dbReference type="OrthoDB" id="245177at2"/>
<name>A0A0S3QR98_THET7</name>
<dbReference type="Gene3D" id="3.30.70.2160">
    <property type="match status" value="1"/>
</dbReference>
<evidence type="ECO:0000259" key="1">
    <source>
        <dbReference type="Pfam" id="PF09414"/>
    </source>
</evidence>
<dbReference type="InterPro" id="IPR021122">
    <property type="entry name" value="RNA_ligase_dom_REL/Rnl2"/>
</dbReference>
<dbReference type="Gene3D" id="3.30.1490.70">
    <property type="match status" value="1"/>
</dbReference>
<keyword evidence="3" id="KW-0436">Ligase</keyword>
<dbReference type="InterPro" id="IPR001072">
    <property type="entry name" value="RNA_ligase_Pab1020"/>
</dbReference>
<dbReference type="STRING" id="1298851.TST_0049"/>
<keyword evidence="4" id="KW-1185">Reference proteome</keyword>
<evidence type="ECO:0000313" key="4">
    <source>
        <dbReference type="Proteomes" id="UP000063234"/>
    </source>
</evidence>
<dbReference type="Pfam" id="PF18330">
    <property type="entry name" value="Lig_C"/>
    <property type="match status" value="1"/>
</dbReference>
<dbReference type="InterPro" id="IPR041596">
    <property type="entry name" value="Lig_Pab1020_C"/>
</dbReference>